<dbReference type="WBParaSite" id="TMUE_2000007249.1">
    <property type="protein sequence ID" value="TMUE_2000007249.1"/>
    <property type="gene ID" value="WBGene00289884"/>
</dbReference>
<comment type="subcellular location">
    <subcellularLocation>
        <location evidence="6">Cell projection</location>
        <location evidence="6">Pseudopodium</location>
    </subcellularLocation>
    <subcellularLocation>
        <location evidence="1">Cytoplasm</location>
        <location evidence="1">Cytoskeleton</location>
    </subcellularLocation>
</comment>
<keyword evidence="9" id="KW-1185">Reference proteome</keyword>
<name>A0A5S6QJB2_TRIMR</name>
<dbReference type="InterPro" id="IPR008962">
    <property type="entry name" value="PapD-like_sf"/>
</dbReference>
<evidence type="ECO:0000256" key="7">
    <source>
        <dbReference type="RuleBase" id="RU003425"/>
    </source>
</evidence>
<dbReference type="PANTHER" id="PTHR22920:SF7">
    <property type="entry name" value="MSP DOMAIN-CONTAINING PROTEIN-RELATED"/>
    <property type="match status" value="1"/>
</dbReference>
<keyword evidence="4" id="KW-0966">Cell projection</keyword>
<evidence type="ECO:0000313" key="9">
    <source>
        <dbReference type="Proteomes" id="UP000046395"/>
    </source>
</evidence>
<dbReference type="Pfam" id="PF00635">
    <property type="entry name" value="Motile_Sperm"/>
    <property type="match status" value="1"/>
</dbReference>
<evidence type="ECO:0000256" key="3">
    <source>
        <dbReference type="ARBA" id="ARBA00023212"/>
    </source>
</evidence>
<feature type="domain" description="MSP" evidence="8">
    <location>
        <begin position="9"/>
        <end position="127"/>
    </location>
</feature>
<sequence length="128" mass="14570">MSGIEVVGEIHLEPQEKMCFNAPFVDTKMQTVAISNMTSKRIGWRAKSSNTTRVTVDPPFGLLEPRQKRLISVTCAPFDAEKESLEDDRITIEYTEVLNPKASRCSDTIFKKGNSTARRKTLKIEYNW</sequence>
<evidence type="ECO:0000256" key="5">
    <source>
        <dbReference type="ARBA" id="ARBA00037744"/>
    </source>
</evidence>
<keyword evidence="3 7" id="KW-0206">Cytoskeleton</keyword>
<dbReference type="AlphaFoldDB" id="A0A5S6QJB2"/>
<reference evidence="10" key="1">
    <citation type="submission" date="2019-12" db="UniProtKB">
        <authorList>
            <consortium name="WormBaseParasite"/>
        </authorList>
    </citation>
    <scope>IDENTIFICATION</scope>
</reference>
<protein>
    <recommendedName>
        <fullName evidence="7">Major sperm protein</fullName>
    </recommendedName>
</protein>
<dbReference type="PANTHER" id="PTHR22920">
    <property type="entry name" value="MAJOR SPERM PROTEIN"/>
    <property type="match status" value="1"/>
</dbReference>
<proteinExistence type="predicted"/>
<dbReference type="STRING" id="70415.A0A5S6QJB2"/>
<evidence type="ECO:0000313" key="10">
    <source>
        <dbReference type="WBParaSite" id="TMUE_2000007249.1"/>
    </source>
</evidence>
<dbReference type="InterPro" id="IPR013783">
    <property type="entry name" value="Ig-like_fold"/>
</dbReference>
<dbReference type="PROSITE" id="PS50202">
    <property type="entry name" value="MSP"/>
    <property type="match status" value="1"/>
</dbReference>
<organism evidence="9 10">
    <name type="scientific">Trichuris muris</name>
    <name type="common">Mouse whipworm</name>
    <dbReference type="NCBI Taxonomy" id="70415"/>
    <lineage>
        <taxon>Eukaryota</taxon>
        <taxon>Metazoa</taxon>
        <taxon>Ecdysozoa</taxon>
        <taxon>Nematoda</taxon>
        <taxon>Enoplea</taxon>
        <taxon>Dorylaimia</taxon>
        <taxon>Trichinellida</taxon>
        <taxon>Trichuridae</taxon>
        <taxon>Trichuris</taxon>
    </lineage>
</organism>
<evidence type="ECO:0000256" key="2">
    <source>
        <dbReference type="ARBA" id="ARBA00022490"/>
    </source>
</evidence>
<dbReference type="Gene3D" id="2.60.40.10">
    <property type="entry name" value="Immunoglobulins"/>
    <property type="match status" value="1"/>
</dbReference>
<dbReference type="InterPro" id="IPR051155">
    <property type="entry name" value="Nematode_MSP"/>
</dbReference>
<dbReference type="GO" id="GO:0005856">
    <property type="term" value="C:cytoskeleton"/>
    <property type="evidence" value="ECO:0007669"/>
    <property type="project" value="UniProtKB-SubCell"/>
</dbReference>
<evidence type="ECO:0000259" key="8">
    <source>
        <dbReference type="PROSITE" id="PS50202"/>
    </source>
</evidence>
<dbReference type="Proteomes" id="UP000046395">
    <property type="component" value="Unassembled WGS sequence"/>
</dbReference>
<comment type="function">
    <text evidence="5 7">Central component in molecular interactions underlying sperm crawling. Forms an extensive filament system that extends from sperm villipoda, along the leading edge of the pseudopod.</text>
</comment>
<accession>A0A5S6QJB2</accession>
<keyword evidence="2" id="KW-0963">Cytoplasm</keyword>
<evidence type="ECO:0000256" key="1">
    <source>
        <dbReference type="ARBA" id="ARBA00004245"/>
    </source>
</evidence>
<dbReference type="SUPFAM" id="SSF49354">
    <property type="entry name" value="PapD-like"/>
    <property type="match status" value="1"/>
</dbReference>
<evidence type="ECO:0000256" key="4">
    <source>
        <dbReference type="ARBA" id="ARBA00023273"/>
    </source>
</evidence>
<evidence type="ECO:0000256" key="6">
    <source>
        <dbReference type="ARBA" id="ARBA00037818"/>
    </source>
</evidence>
<dbReference type="InterPro" id="IPR000535">
    <property type="entry name" value="MSP_dom"/>
</dbReference>
<dbReference type="GO" id="GO:0031143">
    <property type="term" value="C:pseudopodium"/>
    <property type="evidence" value="ECO:0007669"/>
    <property type="project" value="UniProtKB-SubCell"/>
</dbReference>